<keyword evidence="2" id="KW-1185">Reference proteome</keyword>
<name>A0A1R3K6S4_COCAP</name>
<evidence type="ECO:0000313" key="1">
    <source>
        <dbReference type="EMBL" id="OMP02781.1"/>
    </source>
</evidence>
<gene>
    <name evidence="1" type="ORF">CCACVL1_02706</name>
</gene>
<protein>
    <submittedName>
        <fullName evidence="1">Uncharacterized protein</fullName>
    </submittedName>
</protein>
<accession>A0A1R3K6S4</accession>
<comment type="caution">
    <text evidence="1">The sequence shown here is derived from an EMBL/GenBank/DDBJ whole genome shotgun (WGS) entry which is preliminary data.</text>
</comment>
<dbReference type="Gramene" id="OMP02781">
    <property type="protein sequence ID" value="OMP02781"/>
    <property type="gene ID" value="CCACVL1_02706"/>
</dbReference>
<organism evidence="1 2">
    <name type="scientific">Corchorus capsularis</name>
    <name type="common">Jute</name>
    <dbReference type="NCBI Taxonomy" id="210143"/>
    <lineage>
        <taxon>Eukaryota</taxon>
        <taxon>Viridiplantae</taxon>
        <taxon>Streptophyta</taxon>
        <taxon>Embryophyta</taxon>
        <taxon>Tracheophyta</taxon>
        <taxon>Spermatophyta</taxon>
        <taxon>Magnoliopsida</taxon>
        <taxon>eudicotyledons</taxon>
        <taxon>Gunneridae</taxon>
        <taxon>Pentapetalae</taxon>
        <taxon>rosids</taxon>
        <taxon>malvids</taxon>
        <taxon>Malvales</taxon>
        <taxon>Malvaceae</taxon>
        <taxon>Grewioideae</taxon>
        <taxon>Apeibeae</taxon>
        <taxon>Corchorus</taxon>
    </lineage>
</organism>
<evidence type="ECO:0000313" key="2">
    <source>
        <dbReference type="Proteomes" id="UP000188268"/>
    </source>
</evidence>
<proteinExistence type="predicted"/>
<dbReference type="EMBL" id="AWWV01006166">
    <property type="protein sequence ID" value="OMP02781.1"/>
    <property type="molecule type" value="Genomic_DNA"/>
</dbReference>
<dbReference type="Proteomes" id="UP000188268">
    <property type="component" value="Unassembled WGS sequence"/>
</dbReference>
<reference evidence="1 2" key="1">
    <citation type="submission" date="2013-09" db="EMBL/GenBank/DDBJ databases">
        <title>Corchorus capsularis genome sequencing.</title>
        <authorList>
            <person name="Alam M."/>
            <person name="Haque M.S."/>
            <person name="Islam M.S."/>
            <person name="Emdad E.M."/>
            <person name="Islam M.M."/>
            <person name="Ahmed B."/>
            <person name="Halim A."/>
            <person name="Hossen Q.M.M."/>
            <person name="Hossain M.Z."/>
            <person name="Ahmed R."/>
            <person name="Khan M.M."/>
            <person name="Islam R."/>
            <person name="Rashid M.M."/>
            <person name="Khan S.A."/>
            <person name="Rahman M.S."/>
            <person name="Alam M."/>
        </authorList>
    </citation>
    <scope>NUCLEOTIDE SEQUENCE [LARGE SCALE GENOMIC DNA]</scope>
    <source>
        <strain evidence="2">cv. CVL-1</strain>
        <tissue evidence="1">Whole seedling</tissue>
    </source>
</reference>
<sequence>MALPPFTAMTMAVVLVFLFDSIRLNVDKNDEREGLF</sequence>
<dbReference type="AlphaFoldDB" id="A0A1R3K6S4"/>